<feature type="region of interest" description="Disordered" evidence="5">
    <location>
        <begin position="359"/>
        <end position="394"/>
    </location>
</feature>
<dbReference type="InterPro" id="IPR036390">
    <property type="entry name" value="WH_DNA-bd_sf"/>
</dbReference>
<dbReference type="AlphaFoldDB" id="F7BEH8"/>
<reference evidence="7" key="2">
    <citation type="submission" date="2025-08" db="UniProtKB">
        <authorList>
            <consortium name="Ensembl"/>
        </authorList>
    </citation>
    <scope>IDENTIFICATION</scope>
</reference>
<feature type="region of interest" description="Disordered" evidence="5">
    <location>
        <begin position="1"/>
        <end position="64"/>
    </location>
</feature>
<evidence type="ECO:0000256" key="3">
    <source>
        <dbReference type="ARBA" id="ARBA00023242"/>
    </source>
</evidence>
<sequence>MSPSGYLSFPTSTSPAMPAAPGARAEAERRAAPSGRGEGPRRPSRRRCSRNEQTPEGKTMKRPRTEIQPFWLPVWAVAALFCLGSSPFSGFPSRCDIMTSAGPQLCPRLQPPSCCSPGVQSSRYALPPAQQLSPGGKALEGSYKLGGFLEAEAPIWPSGVPDPQLVRNIIAQVESYLSNENLAQDAFLLKHVQKSKLGFVSIKLLTSFKKVKCLTRDWRLTCYALRSSAMLEVNEEGTKVRRRIPVPDWLLVLSHTKLLLVWEDPEPGFPRESTVQPPGFLAAVSNLFGPFGALTSIRVLRPGKKLPPDVLPYATRYPELLHCPCALVQFESVEAAGQAFTTLQEDPRGFRVVRLAKKGHRQNGPGVEGGSIPPAPCASSEAQEPQTSFSPNLLGPLPTVTHSWSWGPNPVPPLPRLDVSRLPHGPDGTRGFHHRVRHILQP</sequence>
<dbReference type="PANTHER" id="PTHR22792:SF61">
    <property type="entry name" value="LA RIBONUCLEOPROTEIN DOMAIN FAMILY MEMBER 6"/>
    <property type="match status" value="1"/>
</dbReference>
<dbReference type="Gene3D" id="1.10.10.10">
    <property type="entry name" value="Winged helix-like DNA-binding domain superfamily/Winged helix DNA-binding domain"/>
    <property type="match status" value="1"/>
</dbReference>
<evidence type="ECO:0000259" key="6">
    <source>
        <dbReference type="PROSITE" id="PS50961"/>
    </source>
</evidence>
<keyword evidence="8" id="KW-1185">Reference proteome</keyword>
<dbReference type="OMA" id="TADEKRW"/>
<reference evidence="7 8" key="1">
    <citation type="journal article" date="2007" name="Nature">
        <title>Genome of the marsupial Monodelphis domestica reveals innovation in non-coding sequences.</title>
        <authorList>
            <person name="Mikkelsen T.S."/>
            <person name="Wakefield M.J."/>
            <person name="Aken B."/>
            <person name="Amemiya C.T."/>
            <person name="Chang J.L."/>
            <person name="Duke S."/>
            <person name="Garber M."/>
            <person name="Gentles A.J."/>
            <person name="Goodstadt L."/>
            <person name="Heger A."/>
            <person name="Jurka J."/>
            <person name="Kamal M."/>
            <person name="Mauceli E."/>
            <person name="Searle S.M."/>
            <person name="Sharpe T."/>
            <person name="Baker M.L."/>
            <person name="Batzer M.A."/>
            <person name="Benos P.V."/>
            <person name="Belov K."/>
            <person name="Clamp M."/>
            <person name="Cook A."/>
            <person name="Cuff J."/>
            <person name="Das R."/>
            <person name="Davidow L."/>
            <person name="Deakin J.E."/>
            <person name="Fazzari M.J."/>
            <person name="Glass J.L."/>
            <person name="Grabherr M."/>
            <person name="Greally J.M."/>
            <person name="Gu W."/>
            <person name="Hore T.A."/>
            <person name="Huttley G.A."/>
            <person name="Kleber M."/>
            <person name="Jirtle R.L."/>
            <person name="Koina E."/>
            <person name="Lee J.T."/>
            <person name="Mahony S."/>
            <person name="Marra M.A."/>
            <person name="Miller R.D."/>
            <person name="Nicholls R.D."/>
            <person name="Oda M."/>
            <person name="Papenfuss A.T."/>
            <person name="Parra Z.E."/>
            <person name="Pollock D.D."/>
            <person name="Ray D.A."/>
            <person name="Schein J.E."/>
            <person name="Speed T.P."/>
            <person name="Thompson K."/>
            <person name="VandeBerg J.L."/>
            <person name="Wade C.M."/>
            <person name="Walker J.A."/>
            <person name="Waters P.D."/>
            <person name="Webber C."/>
            <person name="Weidman J.R."/>
            <person name="Xie X."/>
            <person name="Zody M.C."/>
            <person name="Baldwin J."/>
            <person name="Abdouelleil A."/>
            <person name="Abdulkadir J."/>
            <person name="Abebe A."/>
            <person name="Abera B."/>
            <person name="Abreu J."/>
            <person name="Acer S.C."/>
            <person name="Aftuck L."/>
            <person name="Alexander A."/>
            <person name="An P."/>
            <person name="Anderson E."/>
            <person name="Anderson S."/>
            <person name="Arachi H."/>
            <person name="Azer M."/>
            <person name="Bachantsang P."/>
            <person name="Barry A."/>
            <person name="Bayul T."/>
            <person name="Berlin A."/>
            <person name="Bessette D."/>
            <person name="Bloom T."/>
            <person name="Bloom T."/>
            <person name="Boguslavskiy L."/>
            <person name="Bonnet C."/>
            <person name="Boukhgalter B."/>
            <person name="Bourzgui I."/>
            <person name="Brown A."/>
            <person name="Cahill P."/>
            <person name="Channer S."/>
            <person name="Cheshatsang Y."/>
            <person name="Chuda L."/>
            <person name="Citroen M."/>
            <person name="Collymore A."/>
            <person name="Cooke P."/>
            <person name="Costello M."/>
            <person name="D'Aco K."/>
            <person name="Daza R."/>
            <person name="De Haan G."/>
            <person name="DeGray S."/>
            <person name="DeMaso C."/>
            <person name="Dhargay N."/>
            <person name="Dooley K."/>
            <person name="Dooley E."/>
            <person name="Doricent M."/>
            <person name="Dorje P."/>
            <person name="Dorjee K."/>
            <person name="Dupes A."/>
            <person name="Elong R."/>
            <person name="Falk J."/>
            <person name="Farina A."/>
            <person name="Faro S."/>
            <person name="Ferguson D."/>
            <person name="Fisher S."/>
            <person name="Foley C.D."/>
            <person name="Franke A."/>
            <person name="Friedrich D."/>
            <person name="Gadbois L."/>
            <person name="Gearin G."/>
            <person name="Gearin C.R."/>
            <person name="Giannoukos G."/>
            <person name="Goode T."/>
            <person name="Graham J."/>
            <person name="Grandbois E."/>
            <person name="Grewal S."/>
            <person name="Gyaltsen K."/>
            <person name="Hafez N."/>
            <person name="Hagos B."/>
            <person name="Hall J."/>
            <person name="Henson C."/>
            <person name="Hollinger A."/>
            <person name="Honan T."/>
            <person name="Huard M.D."/>
            <person name="Hughes L."/>
            <person name="Hurhula B."/>
            <person name="Husby M.E."/>
            <person name="Kamat A."/>
            <person name="Kanga B."/>
            <person name="Kashin S."/>
            <person name="Khazanovich D."/>
            <person name="Kisner P."/>
            <person name="Lance K."/>
            <person name="Lara M."/>
            <person name="Lee W."/>
            <person name="Lennon N."/>
            <person name="Letendre F."/>
            <person name="LeVine R."/>
            <person name="Lipovsky A."/>
            <person name="Liu X."/>
            <person name="Liu J."/>
            <person name="Liu S."/>
            <person name="Lokyitsang T."/>
            <person name="Lokyitsang Y."/>
            <person name="Lubonja R."/>
            <person name="Lui A."/>
            <person name="MacDonald P."/>
            <person name="Magnisalis V."/>
            <person name="Maru K."/>
            <person name="Matthews C."/>
            <person name="McCusker W."/>
            <person name="McDonough S."/>
            <person name="Mehta T."/>
            <person name="Meldrim J."/>
            <person name="Meneus L."/>
            <person name="Mihai O."/>
            <person name="Mihalev A."/>
            <person name="Mihova T."/>
            <person name="Mittelman R."/>
            <person name="Mlenga V."/>
            <person name="Montmayeur A."/>
            <person name="Mulrain L."/>
            <person name="Navidi A."/>
            <person name="Naylor J."/>
            <person name="Negash T."/>
            <person name="Nguyen T."/>
            <person name="Nguyen N."/>
            <person name="Nicol R."/>
            <person name="Norbu C."/>
            <person name="Norbu N."/>
            <person name="Novod N."/>
            <person name="O'Neill B."/>
            <person name="Osman S."/>
            <person name="Markiewicz E."/>
            <person name="Oyono O.L."/>
            <person name="Patti C."/>
            <person name="Phunkhang P."/>
            <person name="Pierre F."/>
            <person name="Priest M."/>
            <person name="Raghuraman S."/>
            <person name="Rege F."/>
            <person name="Reyes R."/>
            <person name="Rise C."/>
            <person name="Rogov P."/>
            <person name="Ross K."/>
            <person name="Ryan E."/>
            <person name="Settipalli S."/>
            <person name="Shea T."/>
            <person name="Sherpa N."/>
            <person name="Shi L."/>
            <person name="Shih D."/>
            <person name="Sparrow T."/>
            <person name="Spaulding J."/>
            <person name="Stalker J."/>
            <person name="Stange-Thomann N."/>
            <person name="Stavropoulos S."/>
            <person name="Stone C."/>
            <person name="Strader C."/>
            <person name="Tesfaye S."/>
            <person name="Thomson T."/>
            <person name="Thoulutsang Y."/>
            <person name="Thoulutsang D."/>
            <person name="Topham K."/>
            <person name="Topping I."/>
            <person name="Tsamla T."/>
            <person name="Vassiliev H."/>
            <person name="Vo A."/>
            <person name="Wangchuk T."/>
            <person name="Wangdi T."/>
            <person name="Weiand M."/>
            <person name="Wilkinson J."/>
            <person name="Wilson A."/>
            <person name="Yadav S."/>
            <person name="Young G."/>
            <person name="Yu Q."/>
            <person name="Zembek L."/>
            <person name="Zhong D."/>
            <person name="Zimmer A."/>
            <person name="Zwirko Z."/>
            <person name="Jaffe D.B."/>
            <person name="Alvarez P."/>
            <person name="Brockman W."/>
            <person name="Butler J."/>
            <person name="Chin C."/>
            <person name="Gnerre S."/>
            <person name="MacCallum I."/>
            <person name="Graves J.A."/>
            <person name="Ponting C.P."/>
            <person name="Breen M."/>
            <person name="Samollow P.B."/>
            <person name="Lander E.S."/>
            <person name="Lindblad-Toh K."/>
        </authorList>
    </citation>
    <scope>NUCLEOTIDE SEQUENCE [LARGE SCALE GENOMIC DNA]</scope>
</reference>
<dbReference type="InterPro" id="IPR036388">
    <property type="entry name" value="WH-like_DNA-bd_sf"/>
</dbReference>
<dbReference type="InterPro" id="IPR006630">
    <property type="entry name" value="La_HTH"/>
</dbReference>
<keyword evidence="2 4" id="KW-0694">RNA-binding</keyword>
<dbReference type="eggNOG" id="KOG1855">
    <property type="taxonomic scope" value="Eukaryota"/>
</dbReference>
<dbReference type="Gene3D" id="3.30.70.330">
    <property type="match status" value="1"/>
</dbReference>
<dbReference type="CDD" id="cd08033">
    <property type="entry name" value="LARP_6"/>
    <property type="match status" value="1"/>
</dbReference>
<keyword evidence="3" id="KW-0539">Nucleus</keyword>
<accession>F7BEH8</accession>
<dbReference type="InterPro" id="IPR045180">
    <property type="entry name" value="La_dom_prot"/>
</dbReference>
<dbReference type="PRINTS" id="PR00302">
    <property type="entry name" value="LUPUSLA"/>
</dbReference>
<dbReference type="Proteomes" id="UP000002280">
    <property type="component" value="Chromosome 3"/>
</dbReference>
<dbReference type="SUPFAM" id="SSF46785">
    <property type="entry name" value="Winged helix' DNA-binding domain"/>
    <property type="match status" value="1"/>
</dbReference>
<dbReference type="GeneTree" id="ENSGT00940000166580"/>
<evidence type="ECO:0000256" key="2">
    <source>
        <dbReference type="ARBA" id="ARBA00022884"/>
    </source>
</evidence>
<dbReference type="GO" id="GO:1990904">
    <property type="term" value="C:ribonucleoprotein complex"/>
    <property type="evidence" value="ECO:0007669"/>
    <property type="project" value="InterPro"/>
</dbReference>
<organism evidence="7 8">
    <name type="scientific">Monodelphis domestica</name>
    <name type="common">Gray short-tailed opossum</name>
    <dbReference type="NCBI Taxonomy" id="13616"/>
    <lineage>
        <taxon>Eukaryota</taxon>
        <taxon>Metazoa</taxon>
        <taxon>Chordata</taxon>
        <taxon>Craniata</taxon>
        <taxon>Vertebrata</taxon>
        <taxon>Euteleostomi</taxon>
        <taxon>Mammalia</taxon>
        <taxon>Metatheria</taxon>
        <taxon>Didelphimorphia</taxon>
        <taxon>Didelphidae</taxon>
        <taxon>Monodelphis</taxon>
    </lineage>
</organism>
<evidence type="ECO:0000256" key="5">
    <source>
        <dbReference type="SAM" id="MobiDB-lite"/>
    </source>
</evidence>
<proteinExistence type="predicted"/>
<dbReference type="GO" id="GO:0003729">
    <property type="term" value="F:mRNA binding"/>
    <property type="evidence" value="ECO:0000318"/>
    <property type="project" value="GO_Central"/>
</dbReference>
<dbReference type="PROSITE" id="PS50961">
    <property type="entry name" value="HTH_LA"/>
    <property type="match status" value="1"/>
</dbReference>
<evidence type="ECO:0000256" key="1">
    <source>
        <dbReference type="ARBA" id="ARBA00004123"/>
    </source>
</evidence>
<protein>
    <recommendedName>
        <fullName evidence="6">HTH La-type RNA-binding domain-containing protein</fullName>
    </recommendedName>
</protein>
<evidence type="ECO:0000256" key="4">
    <source>
        <dbReference type="PROSITE-ProRule" id="PRU00332"/>
    </source>
</evidence>
<dbReference type="PANTHER" id="PTHR22792">
    <property type="entry name" value="LUPUS LA PROTEIN-RELATED"/>
    <property type="match status" value="1"/>
</dbReference>
<comment type="subcellular location">
    <subcellularLocation>
        <location evidence="1">Nucleus</location>
    </subcellularLocation>
</comment>
<dbReference type="GO" id="GO:0006396">
    <property type="term" value="P:RNA processing"/>
    <property type="evidence" value="ECO:0007669"/>
    <property type="project" value="InterPro"/>
</dbReference>
<feature type="compositionally biased region" description="Basic and acidic residues" evidence="5">
    <location>
        <begin position="49"/>
        <end position="64"/>
    </location>
</feature>
<dbReference type="STRING" id="13616.ENSMODP00000001586"/>
<dbReference type="Pfam" id="PF05383">
    <property type="entry name" value="La"/>
    <property type="match status" value="1"/>
</dbReference>
<feature type="domain" description="HTH La-type RNA-binding" evidence="6">
    <location>
        <begin position="159"/>
        <end position="250"/>
    </location>
</feature>
<dbReference type="HOGENOM" id="CLU_118374_0_0_1"/>
<dbReference type="Bgee" id="ENSMODG00000001314">
    <property type="expression patterns" value="Expressed in ovary and 8 other cell types or tissues"/>
</dbReference>
<dbReference type="SMART" id="SM00715">
    <property type="entry name" value="LA"/>
    <property type="match status" value="1"/>
</dbReference>
<dbReference type="InParanoid" id="F7BEH8"/>
<name>F7BEH8_MONDO</name>
<feature type="compositionally biased region" description="Polar residues" evidence="5">
    <location>
        <begin position="380"/>
        <end position="391"/>
    </location>
</feature>
<dbReference type="FunFam" id="1.10.10.10:FF:000158">
    <property type="entry name" value="La ribonucleoprotein domain family member 7"/>
    <property type="match status" value="1"/>
</dbReference>
<evidence type="ECO:0000313" key="7">
    <source>
        <dbReference type="Ensembl" id="ENSMODP00000001586.3"/>
    </source>
</evidence>
<feature type="compositionally biased region" description="Low complexity" evidence="5">
    <location>
        <begin position="10"/>
        <end position="24"/>
    </location>
</feature>
<reference evidence="7" key="3">
    <citation type="submission" date="2025-09" db="UniProtKB">
        <authorList>
            <consortium name="Ensembl"/>
        </authorList>
    </citation>
    <scope>IDENTIFICATION</scope>
</reference>
<dbReference type="InterPro" id="IPR012677">
    <property type="entry name" value="Nucleotide-bd_a/b_plait_sf"/>
</dbReference>
<dbReference type="InterPro" id="IPR002344">
    <property type="entry name" value="Lupus_La"/>
</dbReference>
<dbReference type="GO" id="GO:0005634">
    <property type="term" value="C:nucleus"/>
    <property type="evidence" value="ECO:0000318"/>
    <property type="project" value="GO_Central"/>
</dbReference>
<evidence type="ECO:0000313" key="8">
    <source>
        <dbReference type="Proteomes" id="UP000002280"/>
    </source>
</evidence>
<dbReference type="Ensembl" id="ENSMODT00000001619.3">
    <property type="protein sequence ID" value="ENSMODP00000001586.3"/>
    <property type="gene ID" value="ENSMODG00000001314.3"/>
</dbReference>